<evidence type="ECO:0000256" key="2">
    <source>
        <dbReference type="ARBA" id="ARBA00022679"/>
    </source>
</evidence>
<feature type="binding site" evidence="11">
    <location>
        <position position="159"/>
    </location>
    <ligand>
        <name>CTP</name>
        <dbReference type="ChEBI" id="CHEBI:37563"/>
    </ligand>
</feature>
<dbReference type="GO" id="GO:0005524">
    <property type="term" value="F:ATP binding"/>
    <property type="evidence" value="ECO:0007669"/>
    <property type="project" value="UniProtKB-UniRule"/>
</dbReference>
<dbReference type="GO" id="GO:0001680">
    <property type="term" value="P:tRNA 3'-terminal CCA addition"/>
    <property type="evidence" value="ECO:0007669"/>
    <property type="project" value="UniProtKB-UniRule"/>
</dbReference>
<evidence type="ECO:0000256" key="3">
    <source>
        <dbReference type="ARBA" id="ARBA00022694"/>
    </source>
</evidence>
<evidence type="ECO:0000259" key="13">
    <source>
        <dbReference type="Pfam" id="PF12627"/>
    </source>
</evidence>
<dbReference type="SUPFAM" id="SSF81301">
    <property type="entry name" value="Nucleotidyltransferase"/>
    <property type="match status" value="1"/>
</dbReference>
<keyword evidence="2 11" id="KW-0808">Transferase</keyword>
<feature type="domain" description="CCA-adding enzyme C-terminal" evidence="14">
    <location>
        <begin position="252"/>
        <end position="395"/>
    </location>
</feature>
<dbReference type="Gene3D" id="1.10.246.80">
    <property type="match status" value="1"/>
</dbReference>
<dbReference type="Proteomes" id="UP000215144">
    <property type="component" value="Chromosome 1"/>
</dbReference>
<dbReference type="InterPro" id="IPR032828">
    <property type="entry name" value="PolyA_RNA-bd"/>
</dbReference>
<dbReference type="KEGG" id="saco:SAME_00903"/>
<feature type="binding site" evidence="11">
    <location>
        <position position="162"/>
    </location>
    <ligand>
        <name>ATP</name>
        <dbReference type="ChEBI" id="CHEBI:30616"/>
    </ligand>
</feature>
<keyword evidence="3 11" id="KW-0819">tRNA processing</keyword>
<dbReference type="EMBL" id="LT906454">
    <property type="protein sequence ID" value="SNV38993.1"/>
    <property type="molecule type" value="Genomic_DNA"/>
</dbReference>
<feature type="binding site" evidence="11">
    <location>
        <position position="35"/>
    </location>
    <ligand>
        <name>CTP</name>
        <dbReference type="ChEBI" id="CHEBI:37563"/>
    </ligand>
</feature>
<name>A0A239WYG7_STRAI</name>
<dbReference type="Pfam" id="PF12627">
    <property type="entry name" value="PolyA_pol_RNAbd"/>
    <property type="match status" value="1"/>
</dbReference>
<dbReference type="PANTHER" id="PTHR46173">
    <property type="entry name" value="CCA TRNA NUCLEOTIDYLTRANSFERASE 1, MITOCHONDRIAL"/>
    <property type="match status" value="1"/>
</dbReference>
<dbReference type="Gene3D" id="3.30.460.10">
    <property type="entry name" value="Beta Polymerase, domain 2"/>
    <property type="match status" value="1"/>
</dbReference>
<organism evidence="15 16">
    <name type="scientific">Streptococcus acidominimus</name>
    <dbReference type="NCBI Taxonomy" id="1326"/>
    <lineage>
        <taxon>Bacteria</taxon>
        <taxon>Bacillati</taxon>
        <taxon>Bacillota</taxon>
        <taxon>Bacilli</taxon>
        <taxon>Lactobacillales</taxon>
        <taxon>Streptococcaceae</taxon>
        <taxon>Streptococcus</taxon>
    </lineage>
</organism>
<evidence type="ECO:0000256" key="6">
    <source>
        <dbReference type="ARBA" id="ARBA00022741"/>
    </source>
</evidence>
<feature type="binding site" evidence="11">
    <location>
        <position position="45"/>
    </location>
    <ligand>
        <name>Mg(2+)</name>
        <dbReference type="ChEBI" id="CHEBI:18420"/>
    </ligand>
</feature>
<keyword evidence="7 11" id="KW-0692">RNA repair</keyword>
<gene>
    <name evidence="15" type="primary">papL</name>
    <name evidence="11" type="synonym">cca</name>
    <name evidence="15" type="ORF">SAMEA4504048_00903</name>
</gene>
<feature type="domain" description="Poly A polymerase head" evidence="12">
    <location>
        <begin position="27"/>
        <end position="147"/>
    </location>
</feature>
<evidence type="ECO:0000313" key="15">
    <source>
        <dbReference type="EMBL" id="SNV38993.1"/>
    </source>
</evidence>
<dbReference type="Pfam" id="PF01743">
    <property type="entry name" value="PolyA_pol"/>
    <property type="match status" value="1"/>
</dbReference>
<evidence type="ECO:0000256" key="8">
    <source>
        <dbReference type="ARBA" id="ARBA00022840"/>
    </source>
</evidence>
<feature type="binding site" evidence="11">
    <location>
        <position position="116"/>
    </location>
    <ligand>
        <name>ATP</name>
        <dbReference type="ChEBI" id="CHEBI:30616"/>
    </ligand>
</feature>
<dbReference type="Gene3D" id="1.10.110.30">
    <property type="match status" value="1"/>
</dbReference>
<feature type="binding site" evidence="11">
    <location>
        <position position="32"/>
    </location>
    <ligand>
        <name>CTP</name>
        <dbReference type="ChEBI" id="CHEBI:37563"/>
    </ligand>
</feature>
<dbReference type="AlphaFoldDB" id="A0A239WYG7"/>
<comment type="cofactor">
    <cofactor evidence="1 11">
        <name>Mg(2+)</name>
        <dbReference type="ChEBI" id="CHEBI:18420"/>
    </cofactor>
</comment>
<dbReference type="Pfam" id="PF13735">
    <property type="entry name" value="tRNA_NucTran2_2"/>
    <property type="match status" value="1"/>
</dbReference>
<dbReference type="NCBIfam" id="NF009814">
    <property type="entry name" value="PRK13299.1"/>
    <property type="match status" value="1"/>
</dbReference>
<feature type="binding site" evidence="11">
    <location>
        <position position="165"/>
    </location>
    <ligand>
        <name>ATP</name>
        <dbReference type="ChEBI" id="CHEBI:30616"/>
    </ligand>
</feature>
<keyword evidence="9 11" id="KW-0460">Magnesium</keyword>
<comment type="catalytic activity">
    <reaction evidence="11">
        <text>a tRNA precursor + 2 CTP + ATP = a tRNA with a 3' CCA end + 3 diphosphate</text>
        <dbReference type="Rhea" id="RHEA:14433"/>
        <dbReference type="Rhea" id="RHEA-COMP:10465"/>
        <dbReference type="Rhea" id="RHEA-COMP:10468"/>
        <dbReference type="ChEBI" id="CHEBI:30616"/>
        <dbReference type="ChEBI" id="CHEBI:33019"/>
        <dbReference type="ChEBI" id="CHEBI:37563"/>
        <dbReference type="ChEBI" id="CHEBI:74896"/>
        <dbReference type="ChEBI" id="CHEBI:83071"/>
        <dbReference type="EC" id="2.7.7.72"/>
    </reaction>
</comment>
<evidence type="ECO:0000313" key="16">
    <source>
        <dbReference type="Proteomes" id="UP000215144"/>
    </source>
</evidence>
<evidence type="ECO:0000256" key="7">
    <source>
        <dbReference type="ARBA" id="ARBA00022800"/>
    </source>
</evidence>
<keyword evidence="8 11" id="KW-0067">ATP-binding</keyword>
<feature type="binding site" evidence="11">
    <location>
        <position position="165"/>
    </location>
    <ligand>
        <name>CTP</name>
        <dbReference type="ChEBI" id="CHEBI:37563"/>
    </ligand>
</feature>
<dbReference type="GO" id="GO:0160016">
    <property type="term" value="F:CCACCA tRNA nucleotidyltransferase activity"/>
    <property type="evidence" value="ECO:0007669"/>
    <property type="project" value="RHEA"/>
</dbReference>
<keyword evidence="4 11" id="KW-0548">Nucleotidyltransferase</keyword>
<evidence type="ECO:0000256" key="11">
    <source>
        <dbReference type="HAMAP-Rule" id="MF_01263"/>
    </source>
</evidence>
<dbReference type="GO" id="GO:0004810">
    <property type="term" value="F:CCA tRNA nucleotidyltransferase activity"/>
    <property type="evidence" value="ECO:0007669"/>
    <property type="project" value="UniProtKB-UniRule"/>
</dbReference>
<feature type="binding site" evidence="11">
    <location>
        <position position="168"/>
    </location>
    <ligand>
        <name>CTP</name>
        <dbReference type="ChEBI" id="CHEBI:37563"/>
    </ligand>
</feature>
<evidence type="ECO:0000256" key="1">
    <source>
        <dbReference type="ARBA" id="ARBA00001946"/>
    </source>
</evidence>
<evidence type="ECO:0000256" key="4">
    <source>
        <dbReference type="ARBA" id="ARBA00022695"/>
    </source>
</evidence>
<comment type="catalytic activity">
    <reaction evidence="11">
        <text>a tRNA with a 3' CCA end + 2 CTP + ATP = a tRNA with a 3' CCACCA end + 3 diphosphate</text>
        <dbReference type="Rhea" id="RHEA:76235"/>
        <dbReference type="Rhea" id="RHEA-COMP:10468"/>
        <dbReference type="Rhea" id="RHEA-COMP:18655"/>
        <dbReference type="ChEBI" id="CHEBI:30616"/>
        <dbReference type="ChEBI" id="CHEBI:33019"/>
        <dbReference type="ChEBI" id="CHEBI:37563"/>
        <dbReference type="ChEBI" id="CHEBI:83071"/>
        <dbReference type="ChEBI" id="CHEBI:195187"/>
    </reaction>
</comment>
<proteinExistence type="inferred from homology"/>
<dbReference type="GO" id="GO:0042245">
    <property type="term" value="P:RNA repair"/>
    <property type="evidence" value="ECO:0007669"/>
    <property type="project" value="UniProtKB-KW"/>
</dbReference>
<feature type="binding site" evidence="11">
    <location>
        <position position="116"/>
    </location>
    <ligand>
        <name>CTP</name>
        <dbReference type="ChEBI" id="CHEBI:37563"/>
    </ligand>
</feature>
<comment type="subunit">
    <text evidence="11">Homodimer.</text>
</comment>
<feature type="binding site" evidence="11">
    <location>
        <position position="32"/>
    </location>
    <ligand>
        <name>ATP</name>
        <dbReference type="ChEBI" id="CHEBI:30616"/>
    </ligand>
</feature>
<dbReference type="EC" id="2.7.7.72" evidence="11"/>
<dbReference type="OrthoDB" id="9805698at2"/>
<dbReference type="InterPro" id="IPR002646">
    <property type="entry name" value="PolA_pol_head_dom"/>
</dbReference>
<dbReference type="GO" id="GO:0000049">
    <property type="term" value="F:tRNA binding"/>
    <property type="evidence" value="ECO:0007669"/>
    <property type="project" value="UniProtKB-UniRule"/>
</dbReference>
<feature type="binding site" evidence="11">
    <location>
        <position position="162"/>
    </location>
    <ligand>
        <name>CTP</name>
        <dbReference type="ChEBI" id="CHEBI:37563"/>
    </ligand>
</feature>
<keyword evidence="10 11" id="KW-0694">RNA-binding</keyword>
<dbReference type="HAMAP" id="MF_01263">
    <property type="entry name" value="CCA_bact_type3"/>
    <property type="match status" value="1"/>
</dbReference>
<dbReference type="RefSeq" id="WP_095122298.1">
    <property type="nucleotide sequence ID" value="NZ_LT906454.1"/>
</dbReference>
<dbReference type="GO" id="GO:0000287">
    <property type="term" value="F:magnesium ion binding"/>
    <property type="evidence" value="ECO:0007669"/>
    <property type="project" value="UniProtKB-UniRule"/>
</dbReference>
<evidence type="ECO:0000256" key="9">
    <source>
        <dbReference type="ARBA" id="ARBA00022842"/>
    </source>
</evidence>
<evidence type="ECO:0000259" key="12">
    <source>
        <dbReference type="Pfam" id="PF01743"/>
    </source>
</evidence>
<feature type="binding site" evidence="11">
    <location>
        <position position="47"/>
    </location>
    <ligand>
        <name>Mg(2+)</name>
        <dbReference type="ChEBI" id="CHEBI:18420"/>
    </ligand>
</feature>
<evidence type="ECO:0000259" key="14">
    <source>
        <dbReference type="Pfam" id="PF13735"/>
    </source>
</evidence>
<feature type="binding site" evidence="11">
    <location>
        <position position="35"/>
    </location>
    <ligand>
        <name>ATP</name>
        <dbReference type="ChEBI" id="CHEBI:30616"/>
    </ligand>
</feature>
<keyword evidence="5 11" id="KW-0479">Metal-binding</keyword>
<dbReference type="InterPro" id="IPR023068">
    <property type="entry name" value="CCA-adding_enz_firmicutes"/>
</dbReference>
<dbReference type="PANTHER" id="PTHR46173:SF1">
    <property type="entry name" value="CCA TRNA NUCLEOTIDYLTRANSFERASE 1, MITOCHONDRIAL"/>
    <property type="match status" value="1"/>
</dbReference>
<comment type="similarity">
    <text evidence="11">Belongs to the tRNA nucleotidyltransferase/poly(A) polymerase family. Bacterial CCA-adding enzyme type 3 subfamily.</text>
</comment>
<evidence type="ECO:0000256" key="10">
    <source>
        <dbReference type="ARBA" id="ARBA00022884"/>
    </source>
</evidence>
<evidence type="ECO:0000256" key="5">
    <source>
        <dbReference type="ARBA" id="ARBA00022723"/>
    </source>
</evidence>
<keyword evidence="6 11" id="KW-0547">Nucleotide-binding</keyword>
<protein>
    <recommendedName>
        <fullName evidence="11">CCA-adding enzyme</fullName>
        <ecNumber evidence="11">2.7.7.72</ecNumber>
    </recommendedName>
    <alternativeName>
        <fullName evidence="11">CCA tRNA nucleotidyltransferase</fullName>
    </alternativeName>
    <alternativeName>
        <fullName evidence="11">tRNA CCA-pyrophosphorylase</fullName>
    </alternativeName>
    <alternativeName>
        <fullName evidence="11">tRNA adenylyl-/cytidylyl- transferase</fullName>
    </alternativeName>
    <alternativeName>
        <fullName evidence="11">tRNA nucleotidyltransferase</fullName>
    </alternativeName>
    <alternativeName>
        <fullName evidence="11">tRNA-NT</fullName>
    </alternativeName>
</protein>
<dbReference type="Gene3D" id="1.20.58.560">
    <property type="match status" value="1"/>
</dbReference>
<sequence length="407" mass="46159">MKLQDLPLEFKEALPLLERIKTAGFEAYFVGGSVRDVLLGRPIHDVDIATSSYPEETKAIFEHTVDVGIDHGTVLVLENGHSYEMTTFRTEDVYVDYRRPSSVTFVRSLKEDLKRRDFTVNAFALDENSQVIDLFDGLTDLENKLLRAVGEASERFHEDALRILRGIRFSASLDFDIETKTLSAMKECAPLLEKISVERCFIEFDKLLMAPHWFKGIQALIATKAYAYLPDLQETVGYWQAFLNKIDNSYVFQSSEQAWAAVLLILNHENPKGFLKKWKTSTQFQTRVSHMVAAFNSRLEGGLTKRLVYQYGLDLIREVEALRQAVGLTADFDRLDQLDAALLIHDKHDIVVNGGMLLSELDLKPGPQLGQMLSAIEMAIVDGNLTNDRETIILFAKQYLSLVTKSR</sequence>
<feature type="domain" description="tRNA nucleotidyltransferase/poly(A) polymerase RNA and SrmB- binding" evidence="13">
    <location>
        <begin position="174"/>
        <end position="232"/>
    </location>
</feature>
<dbReference type="InterPro" id="IPR050264">
    <property type="entry name" value="Bact_CCA-adding_enz_type3_sf"/>
</dbReference>
<accession>A0A239WYG7</accession>
<dbReference type="InterPro" id="IPR032810">
    <property type="entry name" value="CCA-adding_enz_C"/>
</dbReference>
<dbReference type="InterPro" id="IPR043519">
    <property type="entry name" value="NT_sf"/>
</dbReference>
<feature type="binding site" evidence="11">
    <location>
        <position position="159"/>
    </location>
    <ligand>
        <name>ATP</name>
        <dbReference type="ChEBI" id="CHEBI:30616"/>
    </ligand>
</feature>
<dbReference type="SUPFAM" id="SSF81891">
    <property type="entry name" value="Poly A polymerase C-terminal region-like"/>
    <property type="match status" value="1"/>
</dbReference>
<comment type="function">
    <text evidence="11">Catalyzes the addition and repair of the essential 3'-terminal CCA sequence in tRNAs without using a nucleic acid template. Adds these three nucleotides in the order of C, C, and A to the tRNA nucleotide-73, using CTP and ATP as substrates and producing inorganic pyrophosphate. tRNA 3'-terminal CCA addition is required both for tRNA processing and repair. Also involved in tRNA surveillance by mediating tandem CCA addition to generate a CCACCA at the 3' terminus of unstable tRNAs. While stable tRNAs receive only 3'-terminal CCA, unstable tRNAs are marked with CCACCA and rapidly degraded.</text>
</comment>
<comment type="miscellaneous">
    <text evidence="11">A single active site specifically recognizes both ATP and CTP and is responsible for their addition.</text>
</comment>
<feature type="binding site" evidence="11">
    <location>
        <position position="168"/>
    </location>
    <ligand>
        <name>ATP</name>
        <dbReference type="ChEBI" id="CHEBI:30616"/>
    </ligand>
</feature>
<dbReference type="CDD" id="cd05398">
    <property type="entry name" value="NT_ClassII-CCAase"/>
    <property type="match status" value="1"/>
</dbReference>
<reference evidence="15 16" key="1">
    <citation type="submission" date="2017-06" db="EMBL/GenBank/DDBJ databases">
        <authorList>
            <consortium name="Pathogen Informatics"/>
        </authorList>
    </citation>
    <scope>NUCLEOTIDE SEQUENCE [LARGE SCALE GENOMIC DNA]</scope>
    <source>
        <strain evidence="15 16">NCTC11291</strain>
    </source>
</reference>